<feature type="transmembrane region" description="Helical" evidence="7">
    <location>
        <begin position="143"/>
        <end position="176"/>
    </location>
</feature>
<comment type="subcellular location">
    <subcellularLocation>
        <location evidence="1">Cell membrane</location>
        <topology evidence="1">Multi-pass membrane protein</topology>
    </subcellularLocation>
</comment>
<dbReference type="KEGG" id="eri:EEI45_08475"/>
<dbReference type="GO" id="GO:0005886">
    <property type="term" value="C:plasma membrane"/>
    <property type="evidence" value="ECO:0007669"/>
    <property type="project" value="UniProtKB-SubCell"/>
</dbReference>
<reference evidence="8 9" key="1">
    <citation type="journal article" date="2020" name="Int. J. Syst. Evol. Microbiol.">
        <title>Description of Erysipelothrix piscisicarius sp. nov., an emergent fish pathogen, and assessment of virulence using a tiger barb (Puntigrus tetrazona) infection model.</title>
        <authorList>
            <person name="Pomaranski E.K."/>
            <person name="Griffin M.J."/>
            <person name="Camus A.C."/>
            <person name="Armwood A.R."/>
            <person name="Shelley J."/>
            <person name="Waldbieser G.C."/>
            <person name="LaFrentz B.R."/>
            <person name="Garcia J.C."/>
            <person name="Yanong R."/>
            <person name="Soto E."/>
        </authorList>
    </citation>
    <scope>NUCLEOTIDE SEQUENCE [LARGE SCALE GENOMIC DNA]</scope>
    <source>
        <strain evidence="8 9">15TAL0474</strain>
    </source>
</reference>
<dbReference type="RefSeq" id="WP_125164883.1">
    <property type="nucleotide sequence ID" value="NZ_CP034234.1"/>
</dbReference>
<comment type="similarity">
    <text evidence="2">Belongs to the chromate ion transporter (CHR) (TC 2.A.51) family.</text>
</comment>
<evidence type="ECO:0000256" key="2">
    <source>
        <dbReference type="ARBA" id="ARBA00005262"/>
    </source>
</evidence>
<evidence type="ECO:0000313" key="9">
    <source>
        <dbReference type="Proteomes" id="UP000278804"/>
    </source>
</evidence>
<evidence type="ECO:0000256" key="1">
    <source>
        <dbReference type="ARBA" id="ARBA00004651"/>
    </source>
</evidence>
<keyword evidence="4 7" id="KW-0812">Transmembrane</keyword>
<evidence type="ECO:0000256" key="7">
    <source>
        <dbReference type="SAM" id="Phobius"/>
    </source>
</evidence>
<protein>
    <submittedName>
        <fullName evidence="8">Chromate transporter</fullName>
    </submittedName>
</protein>
<dbReference type="GO" id="GO:0015109">
    <property type="term" value="F:chromate transmembrane transporter activity"/>
    <property type="evidence" value="ECO:0007669"/>
    <property type="project" value="InterPro"/>
</dbReference>
<evidence type="ECO:0000256" key="6">
    <source>
        <dbReference type="ARBA" id="ARBA00023136"/>
    </source>
</evidence>
<dbReference type="InterPro" id="IPR052518">
    <property type="entry name" value="CHR_Transporter"/>
</dbReference>
<keyword evidence="3" id="KW-1003">Cell membrane</keyword>
<dbReference type="PANTHER" id="PTHR43663:SF2">
    <property type="entry name" value="CHROMATE TRANSPORT PROTEIN-RELATED"/>
    <property type="match status" value="1"/>
</dbReference>
<evidence type="ECO:0000256" key="3">
    <source>
        <dbReference type="ARBA" id="ARBA00022475"/>
    </source>
</evidence>
<feature type="transmembrane region" description="Helical" evidence="7">
    <location>
        <begin position="109"/>
        <end position="131"/>
    </location>
</feature>
<keyword evidence="6 7" id="KW-0472">Membrane</keyword>
<evidence type="ECO:0000256" key="4">
    <source>
        <dbReference type="ARBA" id="ARBA00022692"/>
    </source>
</evidence>
<gene>
    <name evidence="8" type="ORF">EEI45_08475</name>
</gene>
<evidence type="ECO:0000313" key="8">
    <source>
        <dbReference type="EMBL" id="AZK44730.1"/>
    </source>
</evidence>
<keyword evidence="9" id="KW-1185">Reference proteome</keyword>
<accession>A0A3S8RP65</accession>
<dbReference type="Proteomes" id="UP000278804">
    <property type="component" value="Chromosome"/>
</dbReference>
<dbReference type="Pfam" id="PF02417">
    <property type="entry name" value="Chromate_transp"/>
    <property type="match status" value="1"/>
</dbReference>
<sequence length="186" mass="20326">MKKSEVYWKLFKSSFHLSAFTFGGGYVIIPLMRTKFVEELGWIDEDEMMDLMALAQSSPGSLAVNASILVGYKVDGVMGAIFSILGTILPPLFLLTIISQFYAEFKSNVFVNAALHGMQAGVAAVIVDVVMTMARQVFNLKRTLPIVIMVTSFIAAYFLKINVLYIILAAGIVGALSRGGKIEESQ</sequence>
<proteinExistence type="inferred from homology"/>
<dbReference type="PANTHER" id="PTHR43663">
    <property type="entry name" value="CHROMATE TRANSPORT PROTEIN-RELATED"/>
    <property type="match status" value="1"/>
</dbReference>
<feature type="transmembrane region" description="Helical" evidence="7">
    <location>
        <begin position="79"/>
        <end position="103"/>
    </location>
</feature>
<evidence type="ECO:0000256" key="5">
    <source>
        <dbReference type="ARBA" id="ARBA00022989"/>
    </source>
</evidence>
<dbReference type="InterPro" id="IPR003370">
    <property type="entry name" value="Chromate_transpt"/>
</dbReference>
<dbReference type="AlphaFoldDB" id="A0A3S8RP65"/>
<feature type="transmembrane region" description="Helical" evidence="7">
    <location>
        <begin position="12"/>
        <end position="31"/>
    </location>
</feature>
<keyword evidence="5 7" id="KW-1133">Transmembrane helix</keyword>
<name>A0A3S8RP65_9FIRM</name>
<organism evidence="8 9">
    <name type="scientific">Erysipelothrix piscisicarius</name>
    <dbReference type="NCBI Taxonomy" id="2485784"/>
    <lineage>
        <taxon>Bacteria</taxon>
        <taxon>Bacillati</taxon>
        <taxon>Bacillota</taxon>
        <taxon>Erysipelotrichia</taxon>
        <taxon>Erysipelotrichales</taxon>
        <taxon>Erysipelotrichaceae</taxon>
        <taxon>Erysipelothrix</taxon>
    </lineage>
</organism>
<dbReference type="EMBL" id="CP034234">
    <property type="protein sequence ID" value="AZK44730.1"/>
    <property type="molecule type" value="Genomic_DNA"/>
</dbReference>